<dbReference type="EMBL" id="AGNL01006822">
    <property type="protein sequence ID" value="EJK71761.1"/>
    <property type="molecule type" value="Genomic_DNA"/>
</dbReference>
<gene>
    <name evidence="2" type="ORF">THAOC_06768</name>
</gene>
<evidence type="ECO:0000313" key="2">
    <source>
        <dbReference type="EMBL" id="EJK71761.1"/>
    </source>
</evidence>
<sequence length="83" mass="8705">MSQHPPVGLVARLRVEVDPRLDEVVPLPRAVVRVVTPVVEVVPRPEYEEGVGGVVTPVAGVPPPHDEGAEGGAGEDGTVREDL</sequence>
<keyword evidence="3" id="KW-1185">Reference proteome</keyword>
<dbReference type="Proteomes" id="UP000266841">
    <property type="component" value="Unassembled WGS sequence"/>
</dbReference>
<reference evidence="2 3" key="1">
    <citation type="journal article" date="2012" name="Genome Biol.">
        <title>Genome and low-iron response of an oceanic diatom adapted to chronic iron limitation.</title>
        <authorList>
            <person name="Lommer M."/>
            <person name="Specht M."/>
            <person name="Roy A.S."/>
            <person name="Kraemer L."/>
            <person name="Andreson R."/>
            <person name="Gutowska M.A."/>
            <person name="Wolf J."/>
            <person name="Bergner S.V."/>
            <person name="Schilhabel M.B."/>
            <person name="Klostermeier U.C."/>
            <person name="Beiko R.G."/>
            <person name="Rosenstiel P."/>
            <person name="Hippler M."/>
            <person name="Laroche J."/>
        </authorList>
    </citation>
    <scope>NUCLEOTIDE SEQUENCE [LARGE SCALE GENOMIC DNA]</scope>
    <source>
        <strain evidence="2 3">CCMP1005</strain>
    </source>
</reference>
<name>K0TE84_THAOC</name>
<accession>K0TE84</accession>
<comment type="caution">
    <text evidence="2">The sequence shown here is derived from an EMBL/GenBank/DDBJ whole genome shotgun (WGS) entry which is preliminary data.</text>
</comment>
<organism evidence="2 3">
    <name type="scientific">Thalassiosira oceanica</name>
    <name type="common">Marine diatom</name>
    <dbReference type="NCBI Taxonomy" id="159749"/>
    <lineage>
        <taxon>Eukaryota</taxon>
        <taxon>Sar</taxon>
        <taxon>Stramenopiles</taxon>
        <taxon>Ochrophyta</taxon>
        <taxon>Bacillariophyta</taxon>
        <taxon>Coscinodiscophyceae</taxon>
        <taxon>Thalassiosirophycidae</taxon>
        <taxon>Thalassiosirales</taxon>
        <taxon>Thalassiosiraceae</taxon>
        <taxon>Thalassiosira</taxon>
    </lineage>
</organism>
<protein>
    <submittedName>
        <fullName evidence="2">Uncharacterized protein</fullName>
    </submittedName>
</protein>
<proteinExistence type="predicted"/>
<feature type="region of interest" description="Disordered" evidence="1">
    <location>
        <begin position="52"/>
        <end position="83"/>
    </location>
</feature>
<feature type="non-terminal residue" evidence="2">
    <location>
        <position position="83"/>
    </location>
</feature>
<evidence type="ECO:0000256" key="1">
    <source>
        <dbReference type="SAM" id="MobiDB-lite"/>
    </source>
</evidence>
<evidence type="ECO:0000313" key="3">
    <source>
        <dbReference type="Proteomes" id="UP000266841"/>
    </source>
</evidence>
<dbReference type="AlphaFoldDB" id="K0TE84"/>